<dbReference type="InterPro" id="IPR013320">
    <property type="entry name" value="ConA-like_dom_sf"/>
</dbReference>
<dbReference type="InterPro" id="IPR001362">
    <property type="entry name" value="Glyco_hydro_32"/>
</dbReference>
<dbReference type="InterPro" id="IPR013783">
    <property type="entry name" value="Ig-like_fold"/>
</dbReference>
<dbReference type="Gene3D" id="2.115.10.20">
    <property type="entry name" value="Glycosyl hydrolase domain, family 43"/>
    <property type="match status" value="2"/>
</dbReference>
<evidence type="ECO:0000256" key="2">
    <source>
        <dbReference type="ARBA" id="ARBA00022801"/>
    </source>
</evidence>
<dbReference type="RefSeq" id="WP_205258328.1">
    <property type="nucleotide sequence ID" value="NZ_BAAAPV010000002.1"/>
</dbReference>
<dbReference type="GO" id="GO:0004575">
    <property type="term" value="F:sucrose alpha-glucosidase activity"/>
    <property type="evidence" value="ECO:0007669"/>
    <property type="project" value="TreeGrafter"/>
</dbReference>
<dbReference type="Proteomes" id="UP000663801">
    <property type="component" value="Unassembled WGS sequence"/>
</dbReference>
<dbReference type="PROSITE" id="PS00609">
    <property type="entry name" value="GLYCOSYL_HYDROL_F32"/>
    <property type="match status" value="1"/>
</dbReference>
<protein>
    <submittedName>
        <fullName evidence="6">Fibronectin type III domain-containing protein</fullName>
    </submittedName>
</protein>
<evidence type="ECO:0000256" key="3">
    <source>
        <dbReference type="ARBA" id="ARBA00023295"/>
    </source>
</evidence>
<organism evidence="6 7">
    <name type="scientific">Nakamurella flavida</name>
    <dbReference type="NCBI Taxonomy" id="363630"/>
    <lineage>
        <taxon>Bacteria</taxon>
        <taxon>Bacillati</taxon>
        <taxon>Actinomycetota</taxon>
        <taxon>Actinomycetes</taxon>
        <taxon>Nakamurellales</taxon>
        <taxon>Nakamurellaceae</taxon>
        <taxon>Nakamurella</taxon>
    </lineage>
</organism>
<sequence length="1392" mass="143709">MTIAPAVSAPAEQEAEPYRPDFHYTPEKNWMNDPNGLVYYQGVYHLFYQYNPFGTTWGNMSWGHATSTDLVRWTEQPLAIPQDADADIFSGSIVVDHDNTSGFGTAENPPLVAMYTTAYRTGEQAQSLAYSTDAGQTWVKYPGPVLDRDSNNFRDPHVFWYDGGTPETSYWVVVTVEALDHQVLLHKSTDLKNWTQLSTFGPANATGGQWECPDLFPLAVDGDPTNIKWVMVVNINPGAVGGGSGGQYFVGDFDGTTFTSESTVGSDTLPPGTTLAGFDQGTYDGWTVANEPGNWKNGPFGDAPAGAALPGQTPVTGFSGTGVVNGFNDGDWPVGSMRSPDITIQDDRINFLVGGGNHPHVDGTQLTNDPPAGSELLFDGFEYPDGKSVTDDGWTLTGDFTAERNPATAGGENFLGAKRINTFEGGPRGDDNTGTLTSAPFTVDKRYLSMLVGGGFRPAGSEQTLQVQVLVDGAVVASTAGQESGSLNWKSLDLEAYLGRSAQLRIEDTATGGWGHLTLDHVVLADTPAQVRSDETTVNLVVDGAVVRTATGGNSETLDWTSWDVREFAGRQAHITIVDNNRGGWGHILADQFMVSDVAAPSRLQSYDWLDWGRDFYAGVTYDNAPDGKRIMVAWMNNWDYANQIPTGQWRSAMALPRELSLETVDGRPQLVQKVVDQVAGLQEPVAYTAGPADIPAGETVLPAEADGTTLRIDAVLSPGTATAFGLGVRRSADGSQQTPVVYDTDTGRLSIDRTRSGDTGFSTAFSSVESAPVTLQDGKLHLELYVDRASVEVLAQQGKRTLTDQIFPDASSTGISLISEGGTARLDSLTVTPLRKAEATAPGAPTAVTAVAGNGTATVAWQPPADDGGSTITGYTVTASDGSTCTSTALSCEVTGLAAGTYTFTVTATNSGGTGPASAASAPTAVTVTFTRTVDPTITGTAAPGSVLTAADGTWSPTPTSVAHQWLRDGVAVRGATGSTYTVARGDLDRSISVRVTVSAPGLPDASATSAAVTVRAGVPGAPTAVRATAGKGQATVSWKAPGNGGSVISGYTVRTATADGAEVGQGCTVAGGARRCVVTGLTPGMSYVFTVTATNAVGEGPASAPSTPVQVRGTFTVTTAPAISGSPAVGSELSATDGVWSPAPTSVTHQWLRDGRRIPGATAARYTVTPADQATTLSVRVTASAAGVTTRSADSAGVAVPATVAGAPTAVTATAGNRQATVRWTAPAADGGSTVTRYTVTTTSADGPVDGVGCTVATGRTSCVVGGLTPGATYTFVVAATNAVGQGPASAASAPVRVRGAFVVDAAPTITGTPAVGSPLTVQPGSWTPTPSGIAYQWFRNGAAIRGADGDSYTPVNADSGRYLTVRITGTGDGVVTTRAYTAAVLITGS</sequence>
<keyword evidence="3" id="KW-0326">Glycosidase</keyword>
<dbReference type="InterPro" id="IPR003961">
    <property type="entry name" value="FN3_dom"/>
</dbReference>
<dbReference type="SMART" id="SM00060">
    <property type="entry name" value="FN3"/>
    <property type="match status" value="3"/>
</dbReference>
<dbReference type="GO" id="GO:0000272">
    <property type="term" value="P:polysaccharide catabolic process"/>
    <property type="evidence" value="ECO:0007669"/>
    <property type="project" value="UniProtKB-KW"/>
</dbReference>
<dbReference type="Pfam" id="PF08244">
    <property type="entry name" value="Glyco_hydro_32C"/>
    <property type="match status" value="1"/>
</dbReference>
<dbReference type="Gene3D" id="2.60.40.10">
    <property type="entry name" value="Immunoglobulins"/>
    <property type="match status" value="3"/>
</dbReference>
<dbReference type="SUPFAM" id="SSF49265">
    <property type="entry name" value="Fibronectin type III"/>
    <property type="match status" value="3"/>
</dbReference>
<dbReference type="PROSITE" id="PS50853">
    <property type="entry name" value="FN3"/>
    <property type="match status" value="3"/>
</dbReference>
<dbReference type="Pfam" id="PF00251">
    <property type="entry name" value="Glyco_hydro_32N"/>
    <property type="match status" value="2"/>
</dbReference>
<proteinExistence type="inferred from homology"/>
<comment type="similarity">
    <text evidence="1">Belongs to the glycosyl hydrolase 32 family.</text>
</comment>
<gene>
    <name evidence="6" type="ORF">JL107_17300</name>
</gene>
<dbReference type="Pfam" id="PF00041">
    <property type="entry name" value="fn3"/>
    <property type="match status" value="3"/>
</dbReference>
<dbReference type="InterPro" id="IPR013148">
    <property type="entry name" value="Glyco_hydro_32_N"/>
</dbReference>
<accession>A0A938YS45</accession>
<dbReference type="Gene3D" id="2.60.40.2700">
    <property type="match status" value="3"/>
</dbReference>
<dbReference type="PANTHER" id="PTHR42800">
    <property type="entry name" value="EXOINULINASE INUD (AFU_ORTHOLOGUE AFUA_5G00480)"/>
    <property type="match status" value="1"/>
</dbReference>
<feature type="domain" description="Fibronectin type-III" evidence="5">
    <location>
        <begin position="1209"/>
        <end position="1303"/>
    </location>
</feature>
<keyword evidence="4" id="KW-0624">Polysaccharide degradation</keyword>
<dbReference type="PRINTS" id="PR00014">
    <property type="entry name" value="FNTYPEIII"/>
</dbReference>
<keyword evidence="4" id="KW-0119">Carbohydrate metabolism</keyword>
<dbReference type="CDD" id="cd00063">
    <property type="entry name" value="FN3"/>
    <property type="match status" value="3"/>
</dbReference>
<dbReference type="GO" id="GO:0005737">
    <property type="term" value="C:cytoplasm"/>
    <property type="evidence" value="ECO:0007669"/>
    <property type="project" value="TreeGrafter"/>
</dbReference>
<feature type="domain" description="Fibronectin type-III" evidence="5">
    <location>
        <begin position="842"/>
        <end position="937"/>
    </location>
</feature>
<dbReference type="InterPro" id="IPR023296">
    <property type="entry name" value="Glyco_hydro_beta-prop_sf"/>
</dbReference>
<dbReference type="Gene3D" id="2.60.120.560">
    <property type="entry name" value="Exo-inulinase, domain 1"/>
    <property type="match status" value="1"/>
</dbReference>
<feature type="domain" description="Fibronectin type-III" evidence="5">
    <location>
        <begin position="1020"/>
        <end position="1116"/>
    </location>
</feature>
<dbReference type="CDD" id="cd18622">
    <property type="entry name" value="GH32_Inu-like"/>
    <property type="match status" value="1"/>
</dbReference>
<dbReference type="InterPro" id="IPR036116">
    <property type="entry name" value="FN3_sf"/>
</dbReference>
<comment type="caution">
    <text evidence="6">The sequence shown here is derived from an EMBL/GenBank/DDBJ whole genome shotgun (WGS) entry which is preliminary data.</text>
</comment>
<evidence type="ECO:0000313" key="6">
    <source>
        <dbReference type="EMBL" id="MBM9478208.1"/>
    </source>
</evidence>
<dbReference type="InterPro" id="IPR013189">
    <property type="entry name" value="Glyco_hydro_32_C"/>
</dbReference>
<keyword evidence="2" id="KW-0378">Hydrolase</keyword>
<dbReference type="InterPro" id="IPR018053">
    <property type="entry name" value="Glyco_hydro_32_AS"/>
</dbReference>
<keyword evidence="7" id="KW-1185">Reference proteome</keyword>
<dbReference type="SMART" id="SM00640">
    <property type="entry name" value="Glyco_32"/>
    <property type="match status" value="1"/>
</dbReference>
<evidence type="ECO:0000256" key="4">
    <source>
        <dbReference type="ARBA" id="ARBA00023326"/>
    </source>
</evidence>
<evidence type="ECO:0000259" key="5">
    <source>
        <dbReference type="PROSITE" id="PS50853"/>
    </source>
</evidence>
<dbReference type="GO" id="GO:0005987">
    <property type="term" value="P:sucrose catabolic process"/>
    <property type="evidence" value="ECO:0007669"/>
    <property type="project" value="TreeGrafter"/>
</dbReference>
<dbReference type="SUPFAM" id="SSF49899">
    <property type="entry name" value="Concanavalin A-like lectins/glucanases"/>
    <property type="match status" value="1"/>
</dbReference>
<evidence type="ECO:0000256" key="1">
    <source>
        <dbReference type="ARBA" id="ARBA00009902"/>
    </source>
</evidence>
<evidence type="ECO:0000313" key="7">
    <source>
        <dbReference type="Proteomes" id="UP000663801"/>
    </source>
</evidence>
<name>A0A938YS45_9ACTN</name>
<reference evidence="6" key="1">
    <citation type="submission" date="2021-01" db="EMBL/GenBank/DDBJ databases">
        <title>KCTC 19127 draft genome.</title>
        <authorList>
            <person name="An D."/>
        </authorList>
    </citation>
    <scope>NUCLEOTIDE SEQUENCE</scope>
    <source>
        <strain evidence="6">KCTC 19127</strain>
    </source>
</reference>
<dbReference type="PANTHER" id="PTHR42800:SF1">
    <property type="entry name" value="EXOINULINASE INUD (AFU_ORTHOLOGUE AFUA_5G00480)"/>
    <property type="match status" value="1"/>
</dbReference>
<dbReference type="SUPFAM" id="SSF75005">
    <property type="entry name" value="Arabinanase/levansucrase/invertase"/>
    <property type="match status" value="1"/>
</dbReference>
<dbReference type="EMBL" id="JAERWL010000015">
    <property type="protein sequence ID" value="MBM9478208.1"/>
    <property type="molecule type" value="Genomic_DNA"/>
</dbReference>